<name>A0A9P8QI90_9HYPO</name>
<feature type="region of interest" description="Disordered" evidence="1">
    <location>
        <begin position="69"/>
        <end position="129"/>
    </location>
</feature>
<gene>
    <name evidence="2" type="ORF">Trco_005983</name>
</gene>
<evidence type="ECO:0000313" key="2">
    <source>
        <dbReference type="EMBL" id="KAH6606830.1"/>
    </source>
</evidence>
<evidence type="ECO:0000313" key="3">
    <source>
        <dbReference type="Proteomes" id="UP000827724"/>
    </source>
</evidence>
<keyword evidence="3" id="KW-1185">Reference proteome</keyword>
<feature type="region of interest" description="Disordered" evidence="1">
    <location>
        <begin position="1"/>
        <end position="38"/>
    </location>
</feature>
<sequence>MTSSMGVQGGGGMLRTCGPTKRLFSDQPVRHRRSSAARTQYAHARCLDARSRLQSNGVAAARGDDRVGLEADHELAAPPPGQARVKSRTRDAVRPVAIDKRGRNSIQTGVAQELSRAPNGPSNGLPHGC</sequence>
<evidence type="ECO:0000256" key="1">
    <source>
        <dbReference type="SAM" id="MobiDB-lite"/>
    </source>
</evidence>
<organism evidence="2 3">
    <name type="scientific">Trichoderma cornu-damae</name>
    <dbReference type="NCBI Taxonomy" id="654480"/>
    <lineage>
        <taxon>Eukaryota</taxon>
        <taxon>Fungi</taxon>
        <taxon>Dikarya</taxon>
        <taxon>Ascomycota</taxon>
        <taxon>Pezizomycotina</taxon>
        <taxon>Sordariomycetes</taxon>
        <taxon>Hypocreomycetidae</taxon>
        <taxon>Hypocreales</taxon>
        <taxon>Hypocreaceae</taxon>
        <taxon>Trichoderma</taxon>
    </lineage>
</organism>
<dbReference type="AlphaFoldDB" id="A0A9P8QI90"/>
<dbReference type="EMBL" id="JAIWOZ010000004">
    <property type="protein sequence ID" value="KAH6606830.1"/>
    <property type="molecule type" value="Genomic_DNA"/>
</dbReference>
<comment type="caution">
    <text evidence="2">The sequence shown here is derived from an EMBL/GenBank/DDBJ whole genome shotgun (WGS) entry which is preliminary data.</text>
</comment>
<accession>A0A9P8QI90</accession>
<proteinExistence type="predicted"/>
<dbReference type="Proteomes" id="UP000827724">
    <property type="component" value="Unassembled WGS sequence"/>
</dbReference>
<feature type="compositionally biased region" description="Basic and acidic residues" evidence="1">
    <location>
        <begin position="88"/>
        <end position="102"/>
    </location>
</feature>
<protein>
    <submittedName>
        <fullName evidence="2">Uncharacterized protein</fullName>
    </submittedName>
</protein>
<reference evidence="2" key="1">
    <citation type="submission" date="2021-08" db="EMBL/GenBank/DDBJ databases">
        <title>Chromosome-Level Trichoderma cornu-damae using Hi-C Data.</title>
        <authorList>
            <person name="Kim C.S."/>
        </authorList>
    </citation>
    <scope>NUCLEOTIDE SEQUENCE</scope>
    <source>
        <strain evidence="2">KA19-0412C</strain>
    </source>
</reference>